<name>A0A2T9Z7B4_9FUNG</name>
<feature type="domain" description="Protein kinase" evidence="12">
    <location>
        <begin position="156"/>
        <end position="410"/>
    </location>
</feature>
<evidence type="ECO:0000259" key="12">
    <source>
        <dbReference type="PROSITE" id="PS50011"/>
    </source>
</evidence>
<dbReference type="Pfam" id="PF00069">
    <property type="entry name" value="Pkinase"/>
    <property type="match status" value="1"/>
</dbReference>
<evidence type="ECO:0000313" key="15">
    <source>
        <dbReference type="Proteomes" id="UP000245609"/>
    </source>
</evidence>
<accession>A0A2T9Z7B4</accession>
<feature type="region of interest" description="Disordered" evidence="11">
    <location>
        <begin position="427"/>
        <end position="455"/>
    </location>
</feature>
<evidence type="ECO:0000256" key="11">
    <source>
        <dbReference type="SAM" id="MobiDB-lite"/>
    </source>
</evidence>
<dbReference type="Gene3D" id="3.30.200.20">
    <property type="entry name" value="Phosphorylase Kinase, domain 1"/>
    <property type="match status" value="1"/>
</dbReference>
<comment type="caution">
    <text evidence="14">The sequence shown here is derived from an EMBL/GenBank/DDBJ whole genome shotgun (WGS) entry which is preliminary data.</text>
</comment>
<dbReference type="InterPro" id="IPR017441">
    <property type="entry name" value="Protein_kinase_ATP_BS"/>
</dbReference>
<dbReference type="CDD" id="cd05580">
    <property type="entry name" value="STKc_PKA_like"/>
    <property type="match status" value="1"/>
</dbReference>
<proteinExistence type="inferred from homology"/>
<evidence type="ECO:0000256" key="5">
    <source>
        <dbReference type="ARBA" id="ARBA00022777"/>
    </source>
</evidence>
<dbReference type="GO" id="GO:0004691">
    <property type="term" value="F:cAMP-dependent protein kinase activity"/>
    <property type="evidence" value="ECO:0007669"/>
    <property type="project" value="UniProtKB-EC"/>
</dbReference>
<dbReference type="InterPro" id="IPR008271">
    <property type="entry name" value="Ser/Thr_kinase_AS"/>
</dbReference>
<feature type="region of interest" description="Disordered" evidence="11">
    <location>
        <begin position="1"/>
        <end position="71"/>
    </location>
</feature>
<dbReference type="GO" id="GO:0005634">
    <property type="term" value="C:nucleus"/>
    <property type="evidence" value="ECO:0007669"/>
    <property type="project" value="TreeGrafter"/>
</dbReference>
<dbReference type="PROSITE" id="PS00108">
    <property type="entry name" value="PROTEIN_KINASE_ST"/>
    <property type="match status" value="1"/>
</dbReference>
<dbReference type="GO" id="GO:0005829">
    <property type="term" value="C:cytosol"/>
    <property type="evidence" value="ECO:0007669"/>
    <property type="project" value="TreeGrafter"/>
</dbReference>
<evidence type="ECO:0000256" key="2">
    <source>
        <dbReference type="ARBA" id="ARBA00022527"/>
    </source>
</evidence>
<evidence type="ECO:0000256" key="6">
    <source>
        <dbReference type="ARBA" id="ARBA00022840"/>
    </source>
</evidence>
<dbReference type="AlphaFoldDB" id="A0A2T9Z7B4"/>
<feature type="compositionally biased region" description="Polar residues" evidence="11">
    <location>
        <begin position="55"/>
        <end position="66"/>
    </location>
</feature>
<keyword evidence="5" id="KW-0418">Kinase</keyword>
<keyword evidence="3" id="KW-0808">Transferase</keyword>
<gene>
    <name evidence="14" type="ORF">BB560_005181</name>
</gene>
<dbReference type="Gene3D" id="1.10.510.10">
    <property type="entry name" value="Transferase(Phosphotransferase) domain 1"/>
    <property type="match status" value="1"/>
</dbReference>
<dbReference type="EC" id="2.7.11.11" evidence="1"/>
<dbReference type="Proteomes" id="UP000245609">
    <property type="component" value="Unassembled WGS sequence"/>
</dbReference>
<dbReference type="GO" id="GO:0009653">
    <property type="term" value="P:anatomical structure morphogenesis"/>
    <property type="evidence" value="ECO:0007669"/>
    <property type="project" value="UniProtKB-ARBA"/>
</dbReference>
<dbReference type="FunFam" id="1.10.510.10:FF:000005">
    <property type="entry name" value="cAMP-dependent protein kinase catalytic subunit alpha"/>
    <property type="match status" value="1"/>
</dbReference>
<dbReference type="EMBL" id="MBFS01001987">
    <property type="protein sequence ID" value="PVV00435.1"/>
    <property type="molecule type" value="Genomic_DNA"/>
</dbReference>
<evidence type="ECO:0000256" key="7">
    <source>
        <dbReference type="ARBA" id="ARBA00047292"/>
    </source>
</evidence>
<dbReference type="PROSITE" id="PS50011">
    <property type="entry name" value="PROTEIN_KINASE_DOM"/>
    <property type="match status" value="1"/>
</dbReference>
<protein>
    <recommendedName>
        <fullName evidence="1">cAMP-dependent protein kinase</fullName>
        <ecNumber evidence="1">2.7.11.11</ecNumber>
    </recommendedName>
</protein>
<dbReference type="FunFam" id="3.30.200.20:FF:000042">
    <property type="entry name" value="Aurora kinase A"/>
    <property type="match status" value="1"/>
</dbReference>
<feature type="binding site" evidence="9">
    <location>
        <position position="185"/>
    </location>
    <ligand>
        <name>ATP</name>
        <dbReference type="ChEBI" id="CHEBI:30616"/>
    </ligand>
</feature>
<comment type="catalytic activity">
    <reaction evidence="8">
        <text>L-seryl-[protein] + ATP = O-phospho-L-seryl-[protein] + ADP + H(+)</text>
        <dbReference type="Rhea" id="RHEA:17989"/>
        <dbReference type="Rhea" id="RHEA-COMP:9863"/>
        <dbReference type="Rhea" id="RHEA-COMP:11604"/>
        <dbReference type="ChEBI" id="CHEBI:15378"/>
        <dbReference type="ChEBI" id="CHEBI:29999"/>
        <dbReference type="ChEBI" id="CHEBI:30616"/>
        <dbReference type="ChEBI" id="CHEBI:83421"/>
        <dbReference type="ChEBI" id="CHEBI:456216"/>
        <dbReference type="EC" id="2.7.11.11"/>
    </reaction>
</comment>
<dbReference type="PROSITE" id="PS51285">
    <property type="entry name" value="AGC_KINASE_CTER"/>
    <property type="match status" value="1"/>
</dbReference>
<sequence>MGQTNSSTRDATQHGSPKRLSTDIRKLIKGKSGKGSEGTKKGKKTDKFKKGAGQYGNSSESYQENHNTQEDERTIAGSQLSVGGADDQNLNQSTSHASNIVKTKSHKRNSNTQNLKVTDIEVDSDVKSTSQLSRKGTVDILKDPRSKTTRVNLHDYLFSRTVGTGSFGRVRVVNHKHTGKHYAVKILSKQQIIKSKQVAHINAERSVLAFCDSPFIVKLYGTTQDRNNIFMFLEYVSGGEMFTYIRRYKRFPSPVAKFYAAEVLLSIRYLHSYDIIYRDLKPENLLIAADGHIKLTDLGFAKQVPDITWTLCGTPDYLAPEIIQSKGYGKSVDWYSLGVLIFEMMAGYPPFYEQDHRKLYERILANRFQWPPHFDPVAGNLVRNLVTPDLTKRFGNLINGVSDITSHEWFQEVNWEKLESKKIVPPIIPKSRSEGDTSNFDNYPESHDTYGQDLDYDEEDALFADF</sequence>
<organism evidence="14 15">
    <name type="scientific">Smittium megazygosporum</name>
    <dbReference type="NCBI Taxonomy" id="133381"/>
    <lineage>
        <taxon>Eukaryota</taxon>
        <taxon>Fungi</taxon>
        <taxon>Fungi incertae sedis</taxon>
        <taxon>Zoopagomycota</taxon>
        <taxon>Kickxellomycotina</taxon>
        <taxon>Harpellomycetes</taxon>
        <taxon>Harpellales</taxon>
        <taxon>Legeriomycetaceae</taxon>
        <taxon>Smittium</taxon>
    </lineage>
</organism>
<reference evidence="14 15" key="1">
    <citation type="journal article" date="2018" name="MBio">
        <title>Comparative Genomics Reveals the Core Gene Toolbox for the Fungus-Insect Symbiosis.</title>
        <authorList>
            <person name="Wang Y."/>
            <person name="Stata M."/>
            <person name="Wang W."/>
            <person name="Stajich J.E."/>
            <person name="White M.M."/>
            <person name="Moncalvo J.M."/>
        </authorList>
    </citation>
    <scope>NUCLEOTIDE SEQUENCE [LARGE SCALE GENOMIC DNA]</scope>
    <source>
        <strain evidence="14 15">SC-DP-2</strain>
    </source>
</reference>
<evidence type="ECO:0000256" key="1">
    <source>
        <dbReference type="ARBA" id="ARBA00012444"/>
    </source>
</evidence>
<dbReference type="SMART" id="SM00133">
    <property type="entry name" value="S_TK_X"/>
    <property type="match status" value="1"/>
</dbReference>
<evidence type="ECO:0000256" key="9">
    <source>
        <dbReference type="PROSITE-ProRule" id="PRU10141"/>
    </source>
</evidence>
<dbReference type="PROSITE" id="PS00107">
    <property type="entry name" value="PROTEIN_KINASE_ATP"/>
    <property type="match status" value="1"/>
</dbReference>
<keyword evidence="2 10" id="KW-0723">Serine/threonine-protein kinase</keyword>
<evidence type="ECO:0000256" key="4">
    <source>
        <dbReference type="ARBA" id="ARBA00022741"/>
    </source>
</evidence>
<dbReference type="OrthoDB" id="63267at2759"/>
<dbReference type="InterPro" id="IPR000961">
    <property type="entry name" value="AGC-kinase_C"/>
</dbReference>
<dbReference type="InterPro" id="IPR011009">
    <property type="entry name" value="Kinase-like_dom_sf"/>
</dbReference>
<dbReference type="SUPFAM" id="SSF56112">
    <property type="entry name" value="Protein kinase-like (PK-like)"/>
    <property type="match status" value="1"/>
</dbReference>
<keyword evidence="4 9" id="KW-0547">Nucleotide-binding</keyword>
<dbReference type="GO" id="GO:0005524">
    <property type="term" value="F:ATP binding"/>
    <property type="evidence" value="ECO:0007669"/>
    <property type="project" value="UniProtKB-UniRule"/>
</dbReference>
<evidence type="ECO:0000256" key="10">
    <source>
        <dbReference type="RuleBase" id="RU000304"/>
    </source>
</evidence>
<dbReference type="PANTHER" id="PTHR24353:SF153">
    <property type="entry name" value="CAMP-DEPENDENT PROTEIN KINASE CATALYTIC SUBUNIT 1"/>
    <property type="match status" value="1"/>
</dbReference>
<feature type="compositionally biased region" description="Polar residues" evidence="11">
    <location>
        <begin position="1"/>
        <end position="15"/>
    </location>
</feature>
<evidence type="ECO:0000259" key="13">
    <source>
        <dbReference type="PROSITE" id="PS51285"/>
    </source>
</evidence>
<comment type="catalytic activity">
    <reaction evidence="7">
        <text>L-threonyl-[protein] + ATP = O-phospho-L-threonyl-[protein] + ADP + H(+)</text>
        <dbReference type="Rhea" id="RHEA:46608"/>
        <dbReference type="Rhea" id="RHEA-COMP:11060"/>
        <dbReference type="Rhea" id="RHEA-COMP:11605"/>
        <dbReference type="ChEBI" id="CHEBI:15378"/>
        <dbReference type="ChEBI" id="CHEBI:30013"/>
        <dbReference type="ChEBI" id="CHEBI:30616"/>
        <dbReference type="ChEBI" id="CHEBI:61977"/>
        <dbReference type="ChEBI" id="CHEBI:456216"/>
        <dbReference type="EC" id="2.7.11.11"/>
    </reaction>
</comment>
<keyword evidence="15" id="KW-1185">Reference proteome</keyword>
<dbReference type="PANTHER" id="PTHR24353">
    <property type="entry name" value="CYCLIC NUCLEOTIDE-DEPENDENT PROTEIN KINASE"/>
    <property type="match status" value="1"/>
</dbReference>
<dbReference type="GO" id="GO:0005952">
    <property type="term" value="C:cAMP-dependent protein kinase complex"/>
    <property type="evidence" value="ECO:0007669"/>
    <property type="project" value="TreeGrafter"/>
</dbReference>
<comment type="similarity">
    <text evidence="10">Belongs to the protein kinase superfamily.</text>
</comment>
<dbReference type="STRING" id="133381.A0A2T9Z7B4"/>
<evidence type="ECO:0000256" key="8">
    <source>
        <dbReference type="ARBA" id="ARBA00047454"/>
    </source>
</evidence>
<dbReference type="SMART" id="SM00220">
    <property type="entry name" value="S_TKc"/>
    <property type="match status" value="1"/>
</dbReference>
<feature type="domain" description="AGC-kinase C-terminal" evidence="13">
    <location>
        <begin position="411"/>
        <end position="466"/>
    </location>
</feature>
<keyword evidence="6 9" id="KW-0067">ATP-binding</keyword>
<evidence type="ECO:0000256" key="3">
    <source>
        <dbReference type="ARBA" id="ARBA00022679"/>
    </source>
</evidence>
<dbReference type="InterPro" id="IPR000719">
    <property type="entry name" value="Prot_kinase_dom"/>
</dbReference>
<evidence type="ECO:0000313" key="14">
    <source>
        <dbReference type="EMBL" id="PVV00435.1"/>
    </source>
</evidence>